<protein>
    <recommendedName>
        <fullName evidence="3">DUF1488 family protein</fullName>
    </recommendedName>
</protein>
<dbReference type="Proteomes" id="UP001500618">
    <property type="component" value="Unassembled WGS sequence"/>
</dbReference>
<organism evidence="1 2">
    <name type="scientific">Fodinicola feengrottensis</name>
    <dbReference type="NCBI Taxonomy" id="435914"/>
    <lineage>
        <taxon>Bacteria</taxon>
        <taxon>Bacillati</taxon>
        <taxon>Actinomycetota</taxon>
        <taxon>Actinomycetes</taxon>
        <taxon>Mycobacteriales</taxon>
        <taxon>Fodinicola</taxon>
    </lineage>
</organism>
<dbReference type="EMBL" id="BAAANY010000009">
    <property type="protein sequence ID" value="GAA1680997.1"/>
    <property type="molecule type" value="Genomic_DNA"/>
</dbReference>
<evidence type="ECO:0000313" key="1">
    <source>
        <dbReference type="EMBL" id="GAA1680997.1"/>
    </source>
</evidence>
<evidence type="ECO:0000313" key="2">
    <source>
        <dbReference type="Proteomes" id="UP001500618"/>
    </source>
</evidence>
<keyword evidence="2" id="KW-1185">Reference proteome</keyword>
<gene>
    <name evidence="1" type="ORF">GCM10009765_32700</name>
</gene>
<evidence type="ECO:0008006" key="3">
    <source>
        <dbReference type="Google" id="ProtNLM"/>
    </source>
</evidence>
<dbReference type="RefSeq" id="WP_344311124.1">
    <property type="nucleotide sequence ID" value="NZ_BAAANY010000009.1"/>
</dbReference>
<comment type="caution">
    <text evidence="1">The sequence shown here is derived from an EMBL/GenBank/DDBJ whole genome shotgun (WGS) entry which is preliminary data.</text>
</comment>
<name>A0ABN2H2T4_9ACTN</name>
<accession>A0ABN2H2T4</accession>
<sequence>MATDISFHLTGGMHVVCHAYDDGGPILAIHGEGLHFSMSPLHRADVQPEDVRAARALLAAMVDYVDQCQRWCPDTHDDNTVVIDTDDSAMAGVG</sequence>
<reference evidence="1 2" key="1">
    <citation type="journal article" date="2019" name="Int. J. Syst. Evol. Microbiol.">
        <title>The Global Catalogue of Microorganisms (GCM) 10K type strain sequencing project: providing services to taxonomists for standard genome sequencing and annotation.</title>
        <authorList>
            <consortium name="The Broad Institute Genomics Platform"/>
            <consortium name="The Broad Institute Genome Sequencing Center for Infectious Disease"/>
            <person name="Wu L."/>
            <person name="Ma J."/>
        </authorList>
    </citation>
    <scope>NUCLEOTIDE SEQUENCE [LARGE SCALE GENOMIC DNA]</scope>
    <source>
        <strain evidence="1 2">JCM 14718</strain>
    </source>
</reference>
<proteinExistence type="predicted"/>